<dbReference type="RefSeq" id="WP_090972305.1">
    <property type="nucleotide sequence ID" value="NZ_FOLL01000004.1"/>
</dbReference>
<organism evidence="1 2">
    <name type="scientific">Parapedobacter composti</name>
    <dbReference type="NCBI Taxonomy" id="623281"/>
    <lineage>
        <taxon>Bacteria</taxon>
        <taxon>Pseudomonadati</taxon>
        <taxon>Bacteroidota</taxon>
        <taxon>Sphingobacteriia</taxon>
        <taxon>Sphingobacteriales</taxon>
        <taxon>Sphingobacteriaceae</taxon>
        <taxon>Parapedobacter</taxon>
    </lineage>
</organism>
<accession>A0A1I1G892</accession>
<name>A0A1I1G892_9SPHI</name>
<dbReference type="STRING" id="623281.SAMN05421747_10421"/>
<sequence length="148" mass="17004">MNYPNDFLTAEWLDDEDKAKLMAVYSTVRCRDVIGQALQMLYFDKPNSSPFDYGTLVRLVIRACSLEPVKRLIGNDERVQEALDLLDNMLTFFDILNGDDFHTLLSIDKACQYGDDQGRYSPAIDRLFIETKSTLEHRLKSMELKPAS</sequence>
<dbReference type="Proteomes" id="UP000199577">
    <property type="component" value="Unassembled WGS sequence"/>
</dbReference>
<keyword evidence="2" id="KW-1185">Reference proteome</keyword>
<proteinExistence type="predicted"/>
<evidence type="ECO:0000313" key="2">
    <source>
        <dbReference type="Proteomes" id="UP000199577"/>
    </source>
</evidence>
<gene>
    <name evidence="1" type="ORF">SAMN05421747_10421</name>
</gene>
<reference evidence="1 2" key="1">
    <citation type="submission" date="2016-10" db="EMBL/GenBank/DDBJ databases">
        <authorList>
            <person name="de Groot N.N."/>
        </authorList>
    </citation>
    <scope>NUCLEOTIDE SEQUENCE [LARGE SCALE GENOMIC DNA]</scope>
    <source>
        <strain evidence="1 2">DSM 22900</strain>
    </source>
</reference>
<protein>
    <submittedName>
        <fullName evidence="1">Uncharacterized protein</fullName>
    </submittedName>
</protein>
<dbReference type="EMBL" id="FOLL01000004">
    <property type="protein sequence ID" value="SFC07562.1"/>
    <property type="molecule type" value="Genomic_DNA"/>
</dbReference>
<dbReference type="AlphaFoldDB" id="A0A1I1G892"/>
<evidence type="ECO:0000313" key="1">
    <source>
        <dbReference type="EMBL" id="SFC07562.1"/>
    </source>
</evidence>